<dbReference type="AlphaFoldDB" id="A0AAD6XQH6"/>
<comment type="caution">
    <text evidence="2">The sequence shown here is derived from an EMBL/GenBank/DDBJ whole genome shotgun (WGS) entry which is preliminary data.</text>
</comment>
<organism evidence="2 3">
    <name type="scientific">Mycena belliarum</name>
    <dbReference type="NCBI Taxonomy" id="1033014"/>
    <lineage>
        <taxon>Eukaryota</taxon>
        <taxon>Fungi</taxon>
        <taxon>Dikarya</taxon>
        <taxon>Basidiomycota</taxon>
        <taxon>Agaricomycotina</taxon>
        <taxon>Agaricomycetes</taxon>
        <taxon>Agaricomycetidae</taxon>
        <taxon>Agaricales</taxon>
        <taxon>Marasmiineae</taxon>
        <taxon>Mycenaceae</taxon>
        <taxon>Mycena</taxon>
    </lineage>
</organism>
<protein>
    <submittedName>
        <fullName evidence="2">Uncharacterized protein</fullName>
    </submittedName>
</protein>
<feature type="compositionally biased region" description="Polar residues" evidence="1">
    <location>
        <begin position="493"/>
        <end position="511"/>
    </location>
</feature>
<feature type="compositionally biased region" description="Acidic residues" evidence="1">
    <location>
        <begin position="122"/>
        <end position="139"/>
    </location>
</feature>
<reference evidence="2" key="1">
    <citation type="submission" date="2023-03" db="EMBL/GenBank/DDBJ databases">
        <title>Massive genome expansion in bonnet fungi (Mycena s.s.) driven by repeated elements and novel gene families across ecological guilds.</title>
        <authorList>
            <consortium name="Lawrence Berkeley National Laboratory"/>
            <person name="Harder C.B."/>
            <person name="Miyauchi S."/>
            <person name="Viragh M."/>
            <person name="Kuo A."/>
            <person name="Thoen E."/>
            <person name="Andreopoulos B."/>
            <person name="Lu D."/>
            <person name="Skrede I."/>
            <person name="Drula E."/>
            <person name="Henrissat B."/>
            <person name="Morin E."/>
            <person name="Kohler A."/>
            <person name="Barry K."/>
            <person name="LaButti K."/>
            <person name="Morin E."/>
            <person name="Salamov A."/>
            <person name="Lipzen A."/>
            <person name="Mereny Z."/>
            <person name="Hegedus B."/>
            <person name="Baldrian P."/>
            <person name="Stursova M."/>
            <person name="Weitz H."/>
            <person name="Taylor A."/>
            <person name="Grigoriev I.V."/>
            <person name="Nagy L.G."/>
            <person name="Martin F."/>
            <person name="Kauserud H."/>
        </authorList>
    </citation>
    <scope>NUCLEOTIDE SEQUENCE</scope>
    <source>
        <strain evidence="2">CBHHK173m</strain>
    </source>
</reference>
<dbReference type="Proteomes" id="UP001222325">
    <property type="component" value="Unassembled WGS sequence"/>
</dbReference>
<evidence type="ECO:0000256" key="1">
    <source>
        <dbReference type="SAM" id="MobiDB-lite"/>
    </source>
</evidence>
<proteinExistence type="predicted"/>
<name>A0AAD6XQH6_9AGAR</name>
<feature type="compositionally biased region" description="Polar residues" evidence="1">
    <location>
        <begin position="393"/>
        <end position="406"/>
    </location>
</feature>
<accession>A0AAD6XQH6</accession>
<feature type="region of interest" description="Disordered" evidence="1">
    <location>
        <begin position="122"/>
        <end position="565"/>
    </location>
</feature>
<feature type="compositionally biased region" description="Low complexity" evidence="1">
    <location>
        <begin position="10"/>
        <end position="27"/>
    </location>
</feature>
<feature type="compositionally biased region" description="Basic residues" evidence="1">
    <location>
        <begin position="336"/>
        <end position="348"/>
    </location>
</feature>
<gene>
    <name evidence="2" type="ORF">B0H15DRAFT_75021</name>
</gene>
<feature type="compositionally biased region" description="Low complexity" evidence="1">
    <location>
        <begin position="660"/>
        <end position="681"/>
    </location>
</feature>
<feature type="compositionally biased region" description="Polar residues" evidence="1">
    <location>
        <begin position="42"/>
        <end position="55"/>
    </location>
</feature>
<evidence type="ECO:0000313" key="2">
    <source>
        <dbReference type="EMBL" id="KAJ7095845.1"/>
    </source>
</evidence>
<dbReference type="GO" id="GO:0042393">
    <property type="term" value="F:histone binding"/>
    <property type="evidence" value="ECO:0007669"/>
    <property type="project" value="InterPro"/>
</dbReference>
<dbReference type="GO" id="GO:0005634">
    <property type="term" value="C:nucleus"/>
    <property type="evidence" value="ECO:0007669"/>
    <property type="project" value="InterPro"/>
</dbReference>
<feature type="compositionally biased region" description="Low complexity" evidence="1">
    <location>
        <begin position="729"/>
        <end position="738"/>
    </location>
</feature>
<feature type="compositionally biased region" description="Acidic residues" evidence="1">
    <location>
        <begin position="185"/>
        <end position="197"/>
    </location>
</feature>
<dbReference type="Gene3D" id="6.10.250.2010">
    <property type="match status" value="1"/>
</dbReference>
<sequence>MQPRQVPITPSASPAPASGSRPFFPAPYRIADGPSPLKRQRQSSTPRARGSSSATPDGFDIGHERQASAMRMLDIWSHLGEKYSRPMDEDDIVDLVTGEIVKDRGVLSSETTWKIGRFADIEDSTGSEEDDDDDIDELDALGASDANEEVSVQGWTVPPVREMDPADAKDLEEFMEAEKRRRDECGEEEASEEDEDIDEHHPFDASGSEHQRSDSEDADASVAPASATISHEAEGDDSDDELNFLGPSISPTNPAPRTPSPSKQSAKARPAHKPHTRLQLPTPPKSRTPSSVLSPTDAFPSNSPPSSPLPSSQSSSPTKAGPNSTINPTDPSLSHVRTRSQSRARSCRPRQDEIRSPIPRLDLAEITRGRSIHKSTRAQSSVPKRSASGGQPKASTSSTAAEPNNVKQRELKSSAELRSPSSPQKRGMPEGTPVPTRRSLTKQNSGSPVEHFPVSRFPKPIPQSSRKRKRNSLSSEGEDLNRNSGPIHPPSVSPSASTSRIKVRSSSVSTKVESKRAAEKGASCSESESEQEPIRSSSHRRVPPPMPDMHPYYQPPGSFYPYPPYAAPGTDIRPAIPLEDPRTQFIISQAMQAMHQLSALYAAPWSAQPFTPPRRPPATPSSGASLSYPTTPHHPHAYPYVFESGASAGTLPPSSPPGSSPSSPVSSPVHGASRRSSLVPRSRSRGRRVSFWLDEEPRADDVGVQGEYWAPSADRERARREPSRRKSSGDPQGGSSPSTAKQKDKGKNRMVNPPDSEGSDAAPQPRSEIRPRPAERAQTPGPPVARANAEAVADISPRRRSSSVTSHKPRGKARI</sequence>
<feature type="region of interest" description="Disordered" evidence="1">
    <location>
        <begin position="606"/>
        <end position="815"/>
    </location>
</feature>
<dbReference type="Pfam" id="PF10384">
    <property type="entry name" value="Scm3"/>
    <property type="match status" value="1"/>
</dbReference>
<evidence type="ECO:0000313" key="3">
    <source>
        <dbReference type="Proteomes" id="UP001222325"/>
    </source>
</evidence>
<feature type="compositionally biased region" description="Basic and acidic residues" evidence="1">
    <location>
        <begin position="161"/>
        <end position="184"/>
    </location>
</feature>
<feature type="compositionally biased region" description="Low complexity" evidence="1">
    <location>
        <begin position="637"/>
        <end position="652"/>
    </location>
</feature>
<dbReference type="EMBL" id="JARJCN010000012">
    <property type="protein sequence ID" value="KAJ7095845.1"/>
    <property type="molecule type" value="Genomic_DNA"/>
</dbReference>
<feature type="compositionally biased region" description="Basic and acidic residues" evidence="1">
    <location>
        <begin position="198"/>
        <end position="215"/>
    </location>
</feature>
<feature type="compositionally biased region" description="Polar residues" evidence="1">
    <location>
        <begin position="321"/>
        <end position="332"/>
    </location>
</feature>
<keyword evidence="3" id="KW-1185">Reference proteome</keyword>
<dbReference type="InterPro" id="IPR018465">
    <property type="entry name" value="Scm3/HJURP"/>
</dbReference>
<feature type="region of interest" description="Disordered" evidence="1">
    <location>
        <begin position="1"/>
        <end position="65"/>
    </location>
</feature>
<feature type="compositionally biased region" description="Pro residues" evidence="1">
    <location>
        <begin position="610"/>
        <end position="619"/>
    </location>
</feature>